<dbReference type="NCBIfam" id="TIGR00165">
    <property type="entry name" value="S18"/>
    <property type="match status" value="1"/>
</dbReference>
<comment type="caution">
    <text evidence="6">The sequence shown here is derived from an EMBL/GenBank/DDBJ whole genome shotgun (WGS) entry which is preliminary data.</text>
</comment>
<keyword evidence="2 4" id="KW-0689">Ribosomal protein</keyword>
<dbReference type="GO" id="GO:0022627">
    <property type="term" value="C:cytosolic small ribosomal subunit"/>
    <property type="evidence" value="ECO:0007669"/>
    <property type="project" value="TreeGrafter"/>
</dbReference>
<keyword evidence="4" id="KW-0699">rRNA-binding</keyword>
<evidence type="ECO:0000256" key="1">
    <source>
        <dbReference type="ARBA" id="ARBA00005589"/>
    </source>
</evidence>
<dbReference type="PRINTS" id="PR00974">
    <property type="entry name" value="RIBOSOMALS18"/>
</dbReference>
<evidence type="ECO:0000256" key="2">
    <source>
        <dbReference type="ARBA" id="ARBA00022980"/>
    </source>
</evidence>
<proteinExistence type="inferred from homology"/>
<dbReference type="Pfam" id="PF01084">
    <property type="entry name" value="Ribosomal_S18"/>
    <property type="match status" value="1"/>
</dbReference>
<evidence type="ECO:0000313" key="7">
    <source>
        <dbReference type="Proteomes" id="UP000177458"/>
    </source>
</evidence>
<evidence type="ECO:0000313" key="6">
    <source>
        <dbReference type="EMBL" id="OGC48979.1"/>
    </source>
</evidence>
<dbReference type="SUPFAM" id="SSF46911">
    <property type="entry name" value="Ribosomal protein S18"/>
    <property type="match status" value="1"/>
</dbReference>
<protein>
    <recommendedName>
        <fullName evidence="4">Small ribosomal subunit protein bS18</fullName>
    </recommendedName>
</protein>
<organism evidence="6 7">
    <name type="scientific">candidate division WWE3 bacterium RIFCSPLOWO2_01_FULL_37_15</name>
    <dbReference type="NCBI Taxonomy" id="1802622"/>
    <lineage>
        <taxon>Bacteria</taxon>
        <taxon>Katanobacteria</taxon>
    </lineage>
</organism>
<evidence type="ECO:0000256" key="5">
    <source>
        <dbReference type="RuleBase" id="RU003910"/>
    </source>
</evidence>
<dbReference type="HAMAP" id="MF_00270">
    <property type="entry name" value="Ribosomal_bS18"/>
    <property type="match status" value="1"/>
</dbReference>
<dbReference type="InterPro" id="IPR001648">
    <property type="entry name" value="Ribosomal_bS18"/>
</dbReference>
<dbReference type="Proteomes" id="UP000177458">
    <property type="component" value="Unassembled WGS sequence"/>
</dbReference>
<accession>A0A1F4UVK8</accession>
<dbReference type="EMBL" id="MEVF01000029">
    <property type="protein sequence ID" value="OGC48979.1"/>
    <property type="molecule type" value="Genomic_DNA"/>
</dbReference>
<dbReference type="AlphaFoldDB" id="A0A1F4UVK8"/>
<comment type="function">
    <text evidence="4">Binds as a heterodimer with protein bS6 to the central domain of the 16S rRNA, where it helps stabilize the platform of the 30S subunit.</text>
</comment>
<evidence type="ECO:0000256" key="4">
    <source>
        <dbReference type="HAMAP-Rule" id="MF_00270"/>
    </source>
</evidence>
<dbReference type="Gene3D" id="4.10.640.10">
    <property type="entry name" value="Ribosomal protein S18"/>
    <property type="match status" value="1"/>
</dbReference>
<dbReference type="GO" id="GO:0006412">
    <property type="term" value="P:translation"/>
    <property type="evidence" value="ECO:0007669"/>
    <property type="project" value="UniProtKB-UniRule"/>
</dbReference>
<dbReference type="GO" id="GO:0003735">
    <property type="term" value="F:structural constituent of ribosome"/>
    <property type="evidence" value="ECO:0007669"/>
    <property type="project" value="InterPro"/>
</dbReference>
<dbReference type="InterPro" id="IPR036870">
    <property type="entry name" value="Ribosomal_bS18_sf"/>
</dbReference>
<sequence>MAVRRNKEVKTKFSSNRVNSTTCYFTQNNSKPDYKDVLILRRFINDRGKIIRQSVSGVTAENQRLLTRAVKRARYMALIPYTDRHSL</sequence>
<comment type="subunit">
    <text evidence="4">Part of the 30S ribosomal subunit. Forms a tight heterodimer with protein bS6.</text>
</comment>
<keyword evidence="3 4" id="KW-0687">Ribonucleoprotein</keyword>
<evidence type="ECO:0000256" key="3">
    <source>
        <dbReference type="ARBA" id="ARBA00023274"/>
    </source>
</evidence>
<comment type="similarity">
    <text evidence="1 4 5">Belongs to the bacterial ribosomal protein bS18 family.</text>
</comment>
<dbReference type="PANTHER" id="PTHR13479:SF40">
    <property type="entry name" value="SMALL RIBOSOMAL SUBUNIT PROTEIN BS18M"/>
    <property type="match status" value="1"/>
</dbReference>
<dbReference type="GO" id="GO:0070181">
    <property type="term" value="F:small ribosomal subunit rRNA binding"/>
    <property type="evidence" value="ECO:0007669"/>
    <property type="project" value="TreeGrafter"/>
</dbReference>
<keyword evidence="4" id="KW-0694">RNA-binding</keyword>
<gene>
    <name evidence="4" type="primary">rpsR</name>
    <name evidence="6" type="ORF">A3A69_01780</name>
</gene>
<dbReference type="PANTHER" id="PTHR13479">
    <property type="entry name" value="30S RIBOSOMAL PROTEIN S18"/>
    <property type="match status" value="1"/>
</dbReference>
<name>A0A1F4UVK8_UNCKA</name>
<reference evidence="6 7" key="1">
    <citation type="journal article" date="2016" name="Nat. Commun.">
        <title>Thousands of microbial genomes shed light on interconnected biogeochemical processes in an aquifer system.</title>
        <authorList>
            <person name="Anantharaman K."/>
            <person name="Brown C.T."/>
            <person name="Hug L.A."/>
            <person name="Sharon I."/>
            <person name="Castelle C.J."/>
            <person name="Probst A.J."/>
            <person name="Thomas B.C."/>
            <person name="Singh A."/>
            <person name="Wilkins M.J."/>
            <person name="Karaoz U."/>
            <person name="Brodie E.L."/>
            <person name="Williams K.H."/>
            <person name="Hubbard S.S."/>
            <person name="Banfield J.F."/>
        </authorList>
    </citation>
    <scope>NUCLEOTIDE SEQUENCE [LARGE SCALE GENOMIC DNA]</scope>
</reference>